<keyword evidence="2" id="KW-1185">Reference proteome</keyword>
<sequence length="291" mass="32519">MKRAAAPLLLEPAPQGAAPALATEGILMCAPDHFGVDYVINPWMERQIGKAERELAELQWKYLAEQLSARARLRFIAPQAGAPDMVFTANAGLAFAGMVIVSRFRAPERRPEERWFREWFRKEGFKEAPWPEDIAFEGAGDALFDRAQPLIWCGHGWRTSKEAPALIENILGRSTVGLRLVDPRFYHLDTCFCPLPGGWLLYYPQAFDHDSQQKIATLAGEEKLIPVSEEDAMFFACNAVEARGAVFLNDATQALQRRLHEAGFTPVLTPLSEFFKAGGAAKCLTLKLDER</sequence>
<dbReference type="AlphaFoldDB" id="A0A6B8KLQ5"/>
<dbReference type="Pfam" id="PF19420">
    <property type="entry name" value="DDAH_eukar"/>
    <property type="match status" value="1"/>
</dbReference>
<dbReference type="OrthoDB" id="9814070at2"/>
<dbReference type="KEGG" id="mhey:H2LOC_008910"/>
<name>A0A6B8KLQ5_9HYPH</name>
<accession>A0A6B8KLQ5</accession>
<gene>
    <name evidence="1" type="ORF">H2LOC_008910</name>
</gene>
<evidence type="ECO:0000313" key="2">
    <source>
        <dbReference type="Proteomes" id="UP000309061"/>
    </source>
</evidence>
<reference evidence="1 2" key="1">
    <citation type="submission" date="2019-11" db="EMBL/GenBank/DDBJ databases">
        <title>The genome sequence of Methylocystis heyeri.</title>
        <authorList>
            <person name="Oshkin I.Y."/>
            <person name="Miroshnikov K."/>
            <person name="Dedysh S.N."/>
        </authorList>
    </citation>
    <scope>NUCLEOTIDE SEQUENCE [LARGE SCALE GENOMIC DNA]</scope>
    <source>
        <strain evidence="1 2">H2</strain>
    </source>
</reference>
<dbReference type="Proteomes" id="UP000309061">
    <property type="component" value="Chromosome"/>
</dbReference>
<dbReference type="Gene3D" id="3.75.10.10">
    <property type="entry name" value="L-arginine/glycine Amidinotransferase, Chain A"/>
    <property type="match status" value="1"/>
</dbReference>
<organism evidence="1 2">
    <name type="scientific">Methylocystis heyeri</name>
    <dbReference type="NCBI Taxonomy" id="391905"/>
    <lineage>
        <taxon>Bacteria</taxon>
        <taxon>Pseudomonadati</taxon>
        <taxon>Pseudomonadota</taxon>
        <taxon>Alphaproteobacteria</taxon>
        <taxon>Hyphomicrobiales</taxon>
        <taxon>Methylocystaceae</taxon>
        <taxon>Methylocystis</taxon>
    </lineage>
</organism>
<dbReference type="SUPFAM" id="SSF55909">
    <property type="entry name" value="Pentein"/>
    <property type="match status" value="1"/>
</dbReference>
<dbReference type="EMBL" id="CP046052">
    <property type="protein sequence ID" value="QGM48005.1"/>
    <property type="molecule type" value="Genomic_DNA"/>
</dbReference>
<evidence type="ECO:0000313" key="1">
    <source>
        <dbReference type="EMBL" id="QGM48005.1"/>
    </source>
</evidence>
<protein>
    <submittedName>
        <fullName evidence="1">Nitrate reductase</fullName>
    </submittedName>
</protein>
<proteinExistence type="predicted"/>